<evidence type="ECO:0000256" key="1">
    <source>
        <dbReference type="ARBA" id="ARBA00023015"/>
    </source>
</evidence>
<evidence type="ECO:0000313" key="6">
    <source>
        <dbReference type="EMBL" id="WBO66537.1"/>
    </source>
</evidence>
<dbReference type="SUPFAM" id="SSF48498">
    <property type="entry name" value="Tetracyclin repressor-like, C-terminal domain"/>
    <property type="match status" value="1"/>
</dbReference>
<dbReference type="Gene3D" id="1.10.357.10">
    <property type="entry name" value="Tetracycline Repressor, domain 2"/>
    <property type="match status" value="1"/>
</dbReference>
<dbReference type="SUPFAM" id="SSF46689">
    <property type="entry name" value="Homeodomain-like"/>
    <property type="match status" value="1"/>
</dbReference>
<dbReference type="InterPro" id="IPR009057">
    <property type="entry name" value="Homeodomain-like_sf"/>
</dbReference>
<feature type="domain" description="HTH tetR-type" evidence="5">
    <location>
        <begin position="3"/>
        <end position="63"/>
    </location>
</feature>
<feature type="DNA-binding region" description="H-T-H motif" evidence="4">
    <location>
        <begin position="26"/>
        <end position="45"/>
    </location>
</feature>
<dbReference type="EMBL" id="CP115300">
    <property type="protein sequence ID" value="WBO66537.1"/>
    <property type="molecule type" value="Genomic_DNA"/>
</dbReference>
<gene>
    <name evidence="6" type="ORF">O1G22_28915</name>
</gene>
<dbReference type="InterPro" id="IPR001647">
    <property type="entry name" value="HTH_TetR"/>
</dbReference>
<keyword evidence="7" id="KW-1185">Reference proteome</keyword>
<name>A0ABY7PA70_9ACTN</name>
<evidence type="ECO:0000256" key="3">
    <source>
        <dbReference type="ARBA" id="ARBA00023163"/>
    </source>
</evidence>
<dbReference type="InterPro" id="IPR054156">
    <property type="entry name" value="YxaF_TetR_C"/>
</dbReference>
<dbReference type="Pfam" id="PF00440">
    <property type="entry name" value="TetR_N"/>
    <property type="match status" value="1"/>
</dbReference>
<keyword evidence="1" id="KW-0805">Transcription regulation</keyword>
<reference evidence="6 7" key="1">
    <citation type="submission" date="2022-12" db="EMBL/GenBank/DDBJ databases">
        <authorList>
            <person name="Mo P."/>
        </authorList>
    </citation>
    <scope>NUCLEOTIDE SEQUENCE [LARGE SCALE GENOMIC DNA]</scope>
    <source>
        <strain evidence="6 7">HUAS 2-6</strain>
    </source>
</reference>
<dbReference type="PANTHER" id="PTHR47506">
    <property type="entry name" value="TRANSCRIPTIONAL REGULATORY PROTEIN"/>
    <property type="match status" value="1"/>
</dbReference>
<dbReference type="Pfam" id="PF21993">
    <property type="entry name" value="TetR_C_13_2"/>
    <property type="match status" value="1"/>
</dbReference>
<proteinExistence type="predicted"/>
<evidence type="ECO:0000259" key="5">
    <source>
        <dbReference type="PROSITE" id="PS50977"/>
    </source>
</evidence>
<dbReference type="Proteomes" id="UP001212326">
    <property type="component" value="Chromosome"/>
</dbReference>
<evidence type="ECO:0000256" key="2">
    <source>
        <dbReference type="ARBA" id="ARBA00023125"/>
    </source>
</evidence>
<keyword evidence="2 4" id="KW-0238">DNA-binding</keyword>
<organism evidence="6 7">
    <name type="scientific">Streptomyces camelliae</name>
    <dbReference type="NCBI Taxonomy" id="3004093"/>
    <lineage>
        <taxon>Bacteria</taxon>
        <taxon>Bacillati</taxon>
        <taxon>Actinomycetota</taxon>
        <taxon>Actinomycetes</taxon>
        <taxon>Kitasatosporales</taxon>
        <taxon>Streptomycetaceae</taxon>
        <taxon>Streptomyces</taxon>
    </lineage>
</organism>
<sequence length="188" mass="19093">MAGDTRGRMIEATIEALERRGVAGMSFTEVLRASGAARGAIYHHFPDGKAQLVAEAAALKGEQVDDRLAALPADDPATVVSAFLDLVRPVLELSACGGGCAVAAVTIGTEPGDDTALREVAATAFTAWIDRLAGRLAAAGLSSAAATDLATTLITLLEGAHVLCRATGTLDPFDSVARTAAGLTAQYG</sequence>
<accession>A0ABY7PA70</accession>
<keyword evidence="3" id="KW-0804">Transcription</keyword>
<protein>
    <submittedName>
        <fullName evidence="6">TetR family transcriptional regulator</fullName>
    </submittedName>
</protein>
<evidence type="ECO:0000313" key="7">
    <source>
        <dbReference type="Proteomes" id="UP001212326"/>
    </source>
</evidence>
<dbReference type="PANTHER" id="PTHR47506:SF3">
    <property type="entry name" value="HTH-TYPE TRANSCRIPTIONAL REGULATOR LMRA"/>
    <property type="match status" value="1"/>
</dbReference>
<dbReference type="PROSITE" id="PS50977">
    <property type="entry name" value="HTH_TETR_2"/>
    <property type="match status" value="1"/>
</dbReference>
<dbReference type="InterPro" id="IPR036271">
    <property type="entry name" value="Tet_transcr_reg_TetR-rel_C_sf"/>
</dbReference>
<evidence type="ECO:0000256" key="4">
    <source>
        <dbReference type="PROSITE-ProRule" id="PRU00335"/>
    </source>
</evidence>
<dbReference type="RefSeq" id="WP_270083995.1">
    <property type="nucleotide sequence ID" value="NZ_CP115300.1"/>
</dbReference>